<proteinExistence type="predicted"/>
<dbReference type="Proteomes" id="UP000828390">
    <property type="component" value="Unassembled WGS sequence"/>
</dbReference>
<gene>
    <name evidence="2" type="ORF">DPMN_065404</name>
</gene>
<organism evidence="2 3">
    <name type="scientific">Dreissena polymorpha</name>
    <name type="common">Zebra mussel</name>
    <name type="synonym">Mytilus polymorpha</name>
    <dbReference type="NCBI Taxonomy" id="45954"/>
    <lineage>
        <taxon>Eukaryota</taxon>
        <taxon>Metazoa</taxon>
        <taxon>Spiralia</taxon>
        <taxon>Lophotrochozoa</taxon>
        <taxon>Mollusca</taxon>
        <taxon>Bivalvia</taxon>
        <taxon>Autobranchia</taxon>
        <taxon>Heteroconchia</taxon>
        <taxon>Euheterodonta</taxon>
        <taxon>Imparidentia</taxon>
        <taxon>Neoheterodontei</taxon>
        <taxon>Myida</taxon>
        <taxon>Dreissenoidea</taxon>
        <taxon>Dreissenidae</taxon>
        <taxon>Dreissena</taxon>
    </lineage>
</organism>
<dbReference type="AlphaFoldDB" id="A0A9D4BRA0"/>
<evidence type="ECO:0000259" key="1">
    <source>
        <dbReference type="Pfam" id="PF25900"/>
    </source>
</evidence>
<dbReference type="Pfam" id="PF25900">
    <property type="entry name" value="PAPPA"/>
    <property type="match status" value="1"/>
</dbReference>
<reference evidence="2" key="1">
    <citation type="journal article" date="2019" name="bioRxiv">
        <title>The Genome of the Zebra Mussel, Dreissena polymorpha: A Resource for Invasive Species Research.</title>
        <authorList>
            <person name="McCartney M.A."/>
            <person name="Auch B."/>
            <person name="Kono T."/>
            <person name="Mallez S."/>
            <person name="Zhang Y."/>
            <person name="Obille A."/>
            <person name="Becker A."/>
            <person name="Abrahante J.E."/>
            <person name="Garbe J."/>
            <person name="Badalamenti J.P."/>
            <person name="Herman A."/>
            <person name="Mangelson H."/>
            <person name="Liachko I."/>
            <person name="Sullivan S."/>
            <person name="Sone E.D."/>
            <person name="Koren S."/>
            <person name="Silverstein K.A.T."/>
            <person name="Beckman K.B."/>
            <person name="Gohl D.M."/>
        </authorList>
    </citation>
    <scope>NUCLEOTIDE SEQUENCE</scope>
    <source>
        <strain evidence="2">Duluth1</strain>
        <tissue evidence="2">Whole animal</tissue>
    </source>
</reference>
<feature type="domain" description="Pappalysin-1 SD scarf" evidence="1">
    <location>
        <begin position="2"/>
        <end position="79"/>
    </location>
</feature>
<evidence type="ECO:0000313" key="2">
    <source>
        <dbReference type="EMBL" id="KAH3706025.1"/>
    </source>
</evidence>
<evidence type="ECO:0000313" key="3">
    <source>
        <dbReference type="Proteomes" id="UP000828390"/>
    </source>
</evidence>
<dbReference type="EMBL" id="JAIWYP010000014">
    <property type="protein sequence ID" value="KAH3706025.1"/>
    <property type="molecule type" value="Genomic_DNA"/>
</dbReference>
<reference evidence="2" key="2">
    <citation type="submission" date="2020-11" db="EMBL/GenBank/DDBJ databases">
        <authorList>
            <person name="McCartney M.A."/>
            <person name="Auch B."/>
            <person name="Kono T."/>
            <person name="Mallez S."/>
            <person name="Becker A."/>
            <person name="Gohl D.M."/>
            <person name="Silverstein K.A.T."/>
            <person name="Koren S."/>
            <person name="Bechman K.B."/>
            <person name="Herman A."/>
            <person name="Abrahante J.E."/>
            <person name="Garbe J."/>
        </authorList>
    </citation>
    <scope>NUCLEOTIDE SEQUENCE</scope>
    <source>
        <strain evidence="2">Duluth1</strain>
        <tissue evidence="2">Whole animal</tissue>
    </source>
</reference>
<comment type="caution">
    <text evidence="2">The sequence shown here is derived from an EMBL/GenBank/DDBJ whole genome shotgun (WGS) entry which is preliminary data.</text>
</comment>
<accession>A0A9D4BRA0</accession>
<dbReference type="InterPro" id="IPR058897">
    <property type="entry name" value="PAPPA_SD_C"/>
</dbReference>
<protein>
    <recommendedName>
        <fullName evidence="1">Pappalysin-1 SD scarf domain-containing protein</fullName>
    </recommendedName>
</protein>
<sequence>MCNYVYSWSAQQIIGVPNVFPAYGDIDQAWAPKVFDANQFLEFEFPNKVNVSKIDIYETYHAGGVKAAECYDSTTTCFSNHIRLDIDCSLANTWVEIDAVMLHGYKDSPPQNVEVYLGLSDGVYSLEGFCNGILEGVCEVQVSGENMVRFVKVKMRPSEVPLQLCEVLVLGFKHTVQTCNVLQISDQIGDKDGIAIKICDIIGISVQMFDDINIATRIVDDVGIAVRMFDDVDIAVRMFDGINIAVRMFDDVTIAVSLFDEDDIVAQFFADVDIAVRMFDDVCIDVRMFDDVYIAVSIFDEDDIVVLMFDEQYKEVKLQLLEQY</sequence>
<name>A0A9D4BRA0_DREPO</name>
<keyword evidence="3" id="KW-1185">Reference proteome</keyword>